<gene>
    <name evidence="1" type="ORF">TU73_13160</name>
</gene>
<name>A0A0R2YAL7_9PSED</name>
<sequence length="802" mass="85842">MQPIQFFAARAEDGALLPGASVDVFVHGSQERAVLFSDSAGNMPLSNPFLADANARVFFYSTTNRIDIQISRYGYVAPRIMDISTLDVATAVEQVRGEIDAALGKISDSLVAMEDEFYQLLKNSGYESAFLTYGAGVVIERITQLVQREDRRYRVLNPDDLPLTLTGTWATDALKLSFVGDDALRQELYDYLDPANTGFSKVGRAVGFIHTAAELSTVKGRYEGDVVYLAGNTSESDGFAGLLPWRASSTAPADGKNVYGVAGVPVGRWVRDKKPFTPSAAEVFTSIGSPVVAEVLRMQAMFKAEAIRRKAGCQPWVTLGPADMTKVGVTTDPRVNSAAISITSAASAQALAAGGTGTALDPYIIKNRNLTFASGTPAFVFNDPSATYYVRFYNVQASGTSNGSSAINMVAFGTPITFERCKFAGASGTGDETLATISAGALELYGCEVSGMSSYCFVGAGLTSKRVKLTDCIVVGTAKAVNTNGVFYAAAAGEFIVEIYRCSFTSRHFHWHVGNGWTIDYVQVQDTIIGGCAVGIGDLNYLKPGGNILSQLPNMIRRSHFKNVRFSYTPGVTQTAAYGNGADKCTFENCSFDGNVADRRLFEWRRTSDVTVLRCYFSKLQGGNTAGNEVCEFWESAGLTIQECWTNGAPEDCYELVSSYGRNKFIDNVADNVTGQIIDLFGVGSFDVEVNGVYGDCGDAVVLVTDVDYVMITNVYAKQTGTSALGAVVLERRNAVPGASPKGCVVTGFLPLPAVCSQGKPFAIDTRQAGAAGGLGSNFATWWEDGELKLHGAANPDRLILC</sequence>
<accession>A0A0R2YAL7</accession>
<dbReference type="SUPFAM" id="SSF51126">
    <property type="entry name" value="Pectin lyase-like"/>
    <property type="match status" value="1"/>
</dbReference>
<dbReference type="EMBL" id="JYLH01000007">
    <property type="protein sequence ID" value="KRP45352.1"/>
    <property type="molecule type" value="Genomic_DNA"/>
</dbReference>
<dbReference type="InterPro" id="IPR012334">
    <property type="entry name" value="Pectin_lyas_fold"/>
</dbReference>
<proteinExistence type="predicted"/>
<evidence type="ECO:0000313" key="1">
    <source>
        <dbReference type="EMBL" id="KRP45352.1"/>
    </source>
</evidence>
<dbReference type="PATRIC" id="fig|75588.4.peg.5045"/>
<organism evidence="1 2">
    <name type="scientific">Pseudomonas libanensis</name>
    <dbReference type="NCBI Taxonomy" id="75588"/>
    <lineage>
        <taxon>Bacteria</taxon>
        <taxon>Pseudomonadati</taxon>
        <taxon>Pseudomonadota</taxon>
        <taxon>Gammaproteobacteria</taxon>
        <taxon>Pseudomonadales</taxon>
        <taxon>Pseudomonadaceae</taxon>
        <taxon>Pseudomonas</taxon>
    </lineage>
</organism>
<dbReference type="Gene3D" id="2.160.20.10">
    <property type="entry name" value="Single-stranded right-handed beta-helix, Pectin lyase-like"/>
    <property type="match status" value="1"/>
</dbReference>
<reference evidence="1 2" key="1">
    <citation type="submission" date="2015-02" db="EMBL/GenBank/DDBJ databases">
        <title>Pseudomonas helleri sp. nov. and Pseudomonas weihenstephanensis sp. nov., isolated from raw cows milk.</title>
        <authorList>
            <person name="von Neubeck M."/>
            <person name="Huptas C."/>
            <person name="Wenning M."/>
            <person name="Scherer S."/>
        </authorList>
    </citation>
    <scope>NUCLEOTIDE SEQUENCE [LARGE SCALE GENOMIC DNA]</scope>
    <source>
        <strain evidence="1 2">DSM 17149</strain>
    </source>
</reference>
<protein>
    <submittedName>
        <fullName evidence="1">Uncharacterized protein</fullName>
    </submittedName>
</protein>
<dbReference type="Proteomes" id="UP000051446">
    <property type="component" value="Unassembled WGS sequence"/>
</dbReference>
<comment type="caution">
    <text evidence="1">The sequence shown here is derived from an EMBL/GenBank/DDBJ whole genome shotgun (WGS) entry which is preliminary data.</text>
</comment>
<dbReference type="AlphaFoldDB" id="A0A0R2YAL7"/>
<dbReference type="InterPro" id="IPR011050">
    <property type="entry name" value="Pectin_lyase_fold/virulence"/>
</dbReference>
<evidence type="ECO:0000313" key="2">
    <source>
        <dbReference type="Proteomes" id="UP000051446"/>
    </source>
</evidence>